<reference evidence="1" key="1">
    <citation type="submission" date="2023-06" db="EMBL/GenBank/DDBJ databases">
        <title>Survivors Of The Sea: Transcriptome response of Skeletonema marinoi to long-term dormancy.</title>
        <authorList>
            <person name="Pinder M.I.M."/>
            <person name="Kourtchenko O."/>
            <person name="Robertson E.K."/>
            <person name="Larsson T."/>
            <person name="Maumus F."/>
            <person name="Osuna-Cruz C.M."/>
            <person name="Vancaester E."/>
            <person name="Stenow R."/>
            <person name="Vandepoele K."/>
            <person name="Ploug H."/>
            <person name="Bruchert V."/>
            <person name="Godhe A."/>
            <person name="Topel M."/>
        </authorList>
    </citation>
    <scope>NUCLEOTIDE SEQUENCE</scope>
    <source>
        <strain evidence="1">R05AC</strain>
    </source>
</reference>
<organism evidence="1 2">
    <name type="scientific">Skeletonema marinoi</name>
    <dbReference type="NCBI Taxonomy" id="267567"/>
    <lineage>
        <taxon>Eukaryota</taxon>
        <taxon>Sar</taxon>
        <taxon>Stramenopiles</taxon>
        <taxon>Ochrophyta</taxon>
        <taxon>Bacillariophyta</taxon>
        <taxon>Coscinodiscophyceae</taxon>
        <taxon>Thalassiosirophycidae</taxon>
        <taxon>Thalassiosirales</taxon>
        <taxon>Skeletonemataceae</taxon>
        <taxon>Skeletonema</taxon>
        <taxon>Skeletonema marinoi-dohrnii complex</taxon>
    </lineage>
</organism>
<evidence type="ECO:0000313" key="1">
    <source>
        <dbReference type="EMBL" id="KAK1740096.1"/>
    </source>
</evidence>
<evidence type="ECO:0000313" key="2">
    <source>
        <dbReference type="Proteomes" id="UP001224775"/>
    </source>
</evidence>
<proteinExistence type="predicted"/>
<dbReference type="Proteomes" id="UP001224775">
    <property type="component" value="Unassembled WGS sequence"/>
</dbReference>
<name>A0AAD9DAC8_9STRA</name>
<protein>
    <submittedName>
        <fullName evidence="1">Uncharacterized protein</fullName>
    </submittedName>
</protein>
<dbReference type="EMBL" id="JATAAI010000016">
    <property type="protein sequence ID" value="KAK1740096.1"/>
    <property type="molecule type" value="Genomic_DNA"/>
</dbReference>
<comment type="caution">
    <text evidence="1">The sequence shown here is derived from an EMBL/GenBank/DDBJ whole genome shotgun (WGS) entry which is preliminary data.</text>
</comment>
<sequence length="158" mass="17848">MHDFDIEIANIQCHGNTLHDIAKITFVLQEGRQEGRQEGSNRNDHHVEAALHSLLLDYTIHHELFGIVANHIVGLDSLNGISPQSLSSIVWAFTKVRLFHRELFDKIGDHIVQLQSLDDFNPEHISNTIWAFANASSIPHHPQLFDKIGDFIVSNNSS</sequence>
<keyword evidence="2" id="KW-1185">Reference proteome</keyword>
<dbReference type="AlphaFoldDB" id="A0AAD9DAC8"/>
<gene>
    <name evidence="1" type="ORF">QTG54_009046</name>
</gene>
<accession>A0AAD9DAC8</accession>